<sequence length="44" mass="4999">MCYLLSFLAYCFPSILCQICSKTALEHGGFAWIAEDKFFLKSTT</sequence>
<gene>
    <name evidence="1" type="ORF">PAP18089_04347</name>
</gene>
<protein>
    <submittedName>
        <fullName evidence="1">Uncharacterized protein</fullName>
    </submittedName>
</protein>
<dbReference type="Proteomes" id="UP000364291">
    <property type="component" value="Unassembled WGS sequence"/>
</dbReference>
<accession>A0A5E5PAR8</accession>
<reference evidence="1 2" key="1">
    <citation type="submission" date="2019-08" db="EMBL/GenBank/DDBJ databases">
        <authorList>
            <person name="Peeters C."/>
        </authorList>
    </citation>
    <scope>NUCLEOTIDE SEQUENCE [LARGE SCALE GENOMIC DNA]</scope>
    <source>
        <strain evidence="1 2">LMG 18089</strain>
    </source>
</reference>
<organism evidence="1 2">
    <name type="scientific">Pandoraea apista</name>
    <dbReference type="NCBI Taxonomy" id="93218"/>
    <lineage>
        <taxon>Bacteria</taxon>
        <taxon>Pseudomonadati</taxon>
        <taxon>Pseudomonadota</taxon>
        <taxon>Betaproteobacteria</taxon>
        <taxon>Burkholderiales</taxon>
        <taxon>Burkholderiaceae</taxon>
        <taxon>Pandoraea</taxon>
    </lineage>
</organism>
<name>A0A5E5PAR8_9BURK</name>
<dbReference type="AlphaFoldDB" id="A0A5E5PAR8"/>
<evidence type="ECO:0000313" key="2">
    <source>
        <dbReference type="Proteomes" id="UP000364291"/>
    </source>
</evidence>
<evidence type="ECO:0000313" key="1">
    <source>
        <dbReference type="EMBL" id="VVG73343.1"/>
    </source>
</evidence>
<dbReference type="EMBL" id="CABPSX010000010">
    <property type="protein sequence ID" value="VVG73343.1"/>
    <property type="molecule type" value="Genomic_DNA"/>
</dbReference>
<proteinExistence type="predicted"/>